<organism evidence="3 4">
    <name type="scientific">Vineibacter terrae</name>
    <dbReference type="NCBI Taxonomy" id="2586908"/>
    <lineage>
        <taxon>Bacteria</taxon>
        <taxon>Pseudomonadati</taxon>
        <taxon>Pseudomonadota</taxon>
        <taxon>Alphaproteobacteria</taxon>
        <taxon>Hyphomicrobiales</taxon>
        <taxon>Vineibacter</taxon>
    </lineage>
</organism>
<dbReference type="InterPro" id="IPR055930">
    <property type="entry name" value="DUF7508"/>
</dbReference>
<dbReference type="OrthoDB" id="4775235at2"/>
<feature type="domain" description="DUF7508" evidence="2">
    <location>
        <begin position="1"/>
        <end position="88"/>
    </location>
</feature>
<feature type="region of interest" description="Disordered" evidence="1">
    <location>
        <begin position="90"/>
        <end position="111"/>
    </location>
</feature>
<name>A0A5C8PCU6_9HYPH</name>
<dbReference type="Proteomes" id="UP000321638">
    <property type="component" value="Unassembled WGS sequence"/>
</dbReference>
<proteinExistence type="predicted"/>
<evidence type="ECO:0000313" key="3">
    <source>
        <dbReference type="EMBL" id="TXL70927.1"/>
    </source>
</evidence>
<evidence type="ECO:0000256" key="1">
    <source>
        <dbReference type="SAM" id="MobiDB-lite"/>
    </source>
</evidence>
<sequence>MQLRPDKPWTPLTAEAVARLPGQLGVYQIADADGAVVHINYAGGRSRFGLRSALEDELAARPAGHRFRVEINMQYMTRYQELLMLHQADTGSLPRDNAANPPPRLGRLSPR</sequence>
<reference evidence="3 4" key="1">
    <citation type="submission" date="2019-06" db="EMBL/GenBank/DDBJ databases">
        <title>New taxonomy in bacterial strain CC-CFT640, isolated from vineyard.</title>
        <authorList>
            <person name="Lin S.-Y."/>
            <person name="Tsai C.-F."/>
            <person name="Young C.-C."/>
        </authorList>
    </citation>
    <scope>NUCLEOTIDE SEQUENCE [LARGE SCALE GENOMIC DNA]</scope>
    <source>
        <strain evidence="3 4">CC-CFT640</strain>
    </source>
</reference>
<gene>
    <name evidence="3" type="ORF">FHP25_32385</name>
</gene>
<comment type="caution">
    <text evidence="3">The sequence shown here is derived from an EMBL/GenBank/DDBJ whole genome shotgun (WGS) entry which is preliminary data.</text>
</comment>
<dbReference type="EMBL" id="VDUZ01000051">
    <property type="protein sequence ID" value="TXL70927.1"/>
    <property type="molecule type" value="Genomic_DNA"/>
</dbReference>
<accession>A0A5C8PCU6</accession>
<protein>
    <recommendedName>
        <fullName evidence="2">DUF7508 domain-containing protein</fullName>
    </recommendedName>
</protein>
<dbReference type="AlphaFoldDB" id="A0A5C8PCU6"/>
<evidence type="ECO:0000313" key="4">
    <source>
        <dbReference type="Proteomes" id="UP000321638"/>
    </source>
</evidence>
<evidence type="ECO:0000259" key="2">
    <source>
        <dbReference type="Pfam" id="PF24348"/>
    </source>
</evidence>
<dbReference type="RefSeq" id="WP_147851151.1">
    <property type="nucleotide sequence ID" value="NZ_VDUZ01000051.1"/>
</dbReference>
<keyword evidence="4" id="KW-1185">Reference proteome</keyword>
<dbReference type="Pfam" id="PF24348">
    <property type="entry name" value="DUF7508"/>
    <property type="match status" value="1"/>
</dbReference>